<name>A0A8S9A321_SORMA</name>
<feature type="domain" description="FAD-binding" evidence="6">
    <location>
        <begin position="123"/>
        <end position="286"/>
    </location>
</feature>
<dbReference type="InterPro" id="IPR050493">
    <property type="entry name" value="FAD-dep_Monooxygenase_BioMet"/>
</dbReference>
<dbReference type="PRINTS" id="PR00420">
    <property type="entry name" value="RNGMNOXGNASE"/>
</dbReference>
<dbReference type="SUPFAM" id="SSF54373">
    <property type="entry name" value="FAD-linked reductases, C-terminal domain"/>
    <property type="match status" value="1"/>
</dbReference>
<dbReference type="PANTHER" id="PTHR13789">
    <property type="entry name" value="MONOOXYGENASE"/>
    <property type="match status" value="1"/>
</dbReference>
<evidence type="ECO:0000256" key="4">
    <source>
        <dbReference type="ARBA" id="ARBA00023002"/>
    </source>
</evidence>
<dbReference type="EMBL" id="NMPR01000013">
    <property type="protein sequence ID" value="KAA8635261.1"/>
    <property type="molecule type" value="Genomic_DNA"/>
</dbReference>
<dbReference type="VEuPathDB" id="FungiDB:SMAC_01631"/>
<sequence>MGQSLSSKIAPFASEIGAAVHLSPNSNGILRRWSIYAEEFGANPMDRLIELLPDGQIVKDIDLREPNKRWQHPWHLVHRVNLHERLKKLATLGEGEGIPAKLHISSKVTDVDTSQGFITLANGERVSADVIIGADGIYSVTRKYIKDAKLFSSGKAAFRFLIPRSVAEAGPITASLVEHHNTLRLWFGDDRRIVMYPCNNNKLLNFVCIHPDTESHAAKRDEWNKQGSVEQVLKVFEAFDPAVKALIAKVDPSTLKVWPLLDMEQMPTSTKGKMVLLGDAGHPFTPREYTLHPALFPATTNTSMQIRGKEQARRLKMLQL</sequence>
<evidence type="ECO:0000256" key="3">
    <source>
        <dbReference type="ARBA" id="ARBA00022827"/>
    </source>
</evidence>
<dbReference type="AlphaFoldDB" id="A0A8S9A321"/>
<keyword evidence="3" id="KW-0274">FAD</keyword>
<proteinExistence type="inferred from homology"/>
<dbReference type="InterPro" id="IPR036188">
    <property type="entry name" value="FAD/NAD-bd_sf"/>
</dbReference>
<dbReference type="InterPro" id="IPR002938">
    <property type="entry name" value="FAD-bd"/>
</dbReference>
<dbReference type="SUPFAM" id="SSF51905">
    <property type="entry name" value="FAD/NAD(P)-binding domain"/>
    <property type="match status" value="1"/>
</dbReference>
<evidence type="ECO:0000259" key="6">
    <source>
        <dbReference type="Pfam" id="PF01494"/>
    </source>
</evidence>
<dbReference type="Proteomes" id="UP000433876">
    <property type="component" value="Unassembled WGS sequence"/>
</dbReference>
<dbReference type="Gene3D" id="3.50.50.60">
    <property type="entry name" value="FAD/NAD(P)-binding domain"/>
    <property type="match status" value="1"/>
</dbReference>
<keyword evidence="4" id="KW-0560">Oxidoreductase</keyword>
<gene>
    <name evidence="7" type="ORF">SMACR_01631</name>
</gene>
<comment type="similarity">
    <text evidence="1">Belongs to the paxM FAD-dependent monooxygenase family.</text>
</comment>
<evidence type="ECO:0000313" key="7">
    <source>
        <dbReference type="EMBL" id="KAA8635261.1"/>
    </source>
</evidence>
<protein>
    <recommendedName>
        <fullName evidence="6">FAD-binding domain-containing protein</fullName>
    </recommendedName>
</protein>
<keyword evidence="5" id="KW-0503">Monooxygenase</keyword>
<comment type="caution">
    <text evidence="7">The sequence shown here is derived from an EMBL/GenBank/DDBJ whole genome shotgun (WGS) entry which is preliminary data.</text>
</comment>
<evidence type="ECO:0000313" key="8">
    <source>
        <dbReference type="Proteomes" id="UP000433876"/>
    </source>
</evidence>
<evidence type="ECO:0000256" key="5">
    <source>
        <dbReference type="ARBA" id="ARBA00023033"/>
    </source>
</evidence>
<dbReference type="PANTHER" id="PTHR13789:SF261">
    <property type="entry name" value="HYDROXYLASE, PUTATIVE (AFU_ORTHOLOGUE AFUA_7G00590)-RELATED"/>
    <property type="match status" value="1"/>
</dbReference>
<evidence type="ECO:0000256" key="1">
    <source>
        <dbReference type="ARBA" id="ARBA00007992"/>
    </source>
</evidence>
<accession>A0A8S9A321</accession>
<dbReference type="GO" id="GO:0004497">
    <property type="term" value="F:monooxygenase activity"/>
    <property type="evidence" value="ECO:0007669"/>
    <property type="project" value="UniProtKB-KW"/>
</dbReference>
<organism evidence="7 8">
    <name type="scientific">Sordaria macrospora</name>
    <dbReference type="NCBI Taxonomy" id="5147"/>
    <lineage>
        <taxon>Eukaryota</taxon>
        <taxon>Fungi</taxon>
        <taxon>Dikarya</taxon>
        <taxon>Ascomycota</taxon>
        <taxon>Pezizomycotina</taxon>
        <taxon>Sordariomycetes</taxon>
        <taxon>Sordariomycetidae</taxon>
        <taxon>Sordariales</taxon>
        <taxon>Sordariaceae</taxon>
        <taxon>Sordaria</taxon>
    </lineage>
</organism>
<evidence type="ECO:0000256" key="2">
    <source>
        <dbReference type="ARBA" id="ARBA00022630"/>
    </source>
</evidence>
<dbReference type="GO" id="GO:0071949">
    <property type="term" value="F:FAD binding"/>
    <property type="evidence" value="ECO:0007669"/>
    <property type="project" value="InterPro"/>
</dbReference>
<keyword evidence="2" id="KW-0285">Flavoprotein</keyword>
<dbReference type="OMA" id="VIYPCRY"/>
<reference evidence="7 8" key="1">
    <citation type="submission" date="2017-07" db="EMBL/GenBank/DDBJ databases">
        <title>Genome sequence of the Sordaria macrospora wild type strain R19027.</title>
        <authorList>
            <person name="Nowrousian M."/>
            <person name="Teichert I."/>
            <person name="Kueck U."/>
        </authorList>
    </citation>
    <scope>NUCLEOTIDE SEQUENCE [LARGE SCALE GENOMIC DNA]</scope>
    <source>
        <strain evidence="7 8">R19027</strain>
        <tissue evidence="7">Mycelium</tissue>
    </source>
</reference>
<dbReference type="Pfam" id="PF01494">
    <property type="entry name" value="FAD_binding_3"/>
    <property type="match status" value="1"/>
</dbReference>